<evidence type="ECO:0000256" key="1">
    <source>
        <dbReference type="ARBA" id="ARBA00004141"/>
    </source>
</evidence>
<organism evidence="7 8">
    <name type="scientific">Jeongeupia chitinilytica</name>
    <dbReference type="NCBI Taxonomy" id="1041641"/>
    <lineage>
        <taxon>Bacteria</taxon>
        <taxon>Pseudomonadati</taxon>
        <taxon>Pseudomonadota</taxon>
        <taxon>Betaproteobacteria</taxon>
        <taxon>Neisseriales</taxon>
        <taxon>Chitinibacteraceae</taxon>
        <taxon>Jeongeupia</taxon>
    </lineage>
</organism>
<dbReference type="EMBL" id="BMYO01000006">
    <property type="protein sequence ID" value="GHD64911.1"/>
    <property type="molecule type" value="Genomic_DNA"/>
</dbReference>
<feature type="transmembrane region" description="Helical" evidence="5">
    <location>
        <begin position="309"/>
        <end position="331"/>
    </location>
</feature>
<evidence type="ECO:0000256" key="3">
    <source>
        <dbReference type="ARBA" id="ARBA00022989"/>
    </source>
</evidence>
<evidence type="ECO:0000313" key="8">
    <source>
        <dbReference type="Proteomes" id="UP000604737"/>
    </source>
</evidence>
<evidence type="ECO:0000256" key="5">
    <source>
        <dbReference type="SAM" id="Phobius"/>
    </source>
</evidence>
<comment type="subcellular location">
    <subcellularLocation>
        <location evidence="1">Membrane</location>
        <topology evidence="1">Multi-pass membrane protein</topology>
    </subcellularLocation>
</comment>
<reference evidence="8" key="1">
    <citation type="journal article" date="2019" name="Int. J. Syst. Evol. Microbiol.">
        <title>The Global Catalogue of Microorganisms (GCM) 10K type strain sequencing project: providing services to taxonomists for standard genome sequencing and annotation.</title>
        <authorList>
            <consortium name="The Broad Institute Genomics Platform"/>
            <consortium name="The Broad Institute Genome Sequencing Center for Infectious Disease"/>
            <person name="Wu L."/>
            <person name="Ma J."/>
        </authorList>
    </citation>
    <scope>NUCLEOTIDE SEQUENCE [LARGE SCALE GENOMIC DNA]</scope>
    <source>
        <strain evidence="8">KCTC 23701</strain>
    </source>
</reference>
<dbReference type="Pfam" id="PF04932">
    <property type="entry name" value="Wzy_C"/>
    <property type="match status" value="1"/>
</dbReference>
<feature type="transmembrane region" description="Helical" evidence="5">
    <location>
        <begin position="36"/>
        <end position="52"/>
    </location>
</feature>
<dbReference type="PANTHER" id="PTHR37422">
    <property type="entry name" value="TEICHURONIC ACID BIOSYNTHESIS PROTEIN TUAE"/>
    <property type="match status" value="1"/>
</dbReference>
<evidence type="ECO:0000313" key="7">
    <source>
        <dbReference type="EMBL" id="GHD64911.1"/>
    </source>
</evidence>
<comment type="caution">
    <text evidence="7">The sequence shown here is derived from an EMBL/GenBank/DDBJ whole genome shotgun (WGS) entry which is preliminary data.</text>
</comment>
<feature type="transmembrane region" description="Helical" evidence="5">
    <location>
        <begin position="215"/>
        <end position="234"/>
    </location>
</feature>
<feature type="transmembrane region" description="Helical" evidence="5">
    <location>
        <begin position="149"/>
        <end position="168"/>
    </location>
</feature>
<keyword evidence="2 5" id="KW-0812">Transmembrane</keyword>
<feature type="transmembrane region" description="Helical" evidence="5">
    <location>
        <begin position="59"/>
        <end position="82"/>
    </location>
</feature>
<dbReference type="InterPro" id="IPR051533">
    <property type="entry name" value="WaaL-like"/>
</dbReference>
<evidence type="ECO:0000259" key="6">
    <source>
        <dbReference type="Pfam" id="PF04932"/>
    </source>
</evidence>
<feature type="transmembrane region" description="Helical" evidence="5">
    <location>
        <begin position="88"/>
        <end position="109"/>
    </location>
</feature>
<keyword evidence="4 5" id="KW-0472">Membrane</keyword>
<accession>A0ABQ3H1L8</accession>
<protein>
    <recommendedName>
        <fullName evidence="6">O-antigen ligase-related domain-containing protein</fullName>
    </recommendedName>
</protein>
<evidence type="ECO:0000256" key="4">
    <source>
        <dbReference type="ARBA" id="ARBA00023136"/>
    </source>
</evidence>
<dbReference type="Proteomes" id="UP000604737">
    <property type="component" value="Unassembled WGS sequence"/>
</dbReference>
<dbReference type="RefSeq" id="WP_189461202.1">
    <property type="nucleotide sequence ID" value="NZ_BMYO01000006.1"/>
</dbReference>
<feature type="transmembrane region" description="Helical" evidence="5">
    <location>
        <begin position="12"/>
        <end position="30"/>
    </location>
</feature>
<keyword evidence="3 5" id="KW-1133">Transmembrane helix</keyword>
<dbReference type="InterPro" id="IPR007016">
    <property type="entry name" value="O-antigen_ligase-rel_domated"/>
</dbReference>
<gene>
    <name evidence="7" type="ORF">GCM10007350_24830</name>
</gene>
<dbReference type="PANTHER" id="PTHR37422:SF13">
    <property type="entry name" value="LIPOPOLYSACCHARIDE BIOSYNTHESIS PROTEIN PA4999-RELATED"/>
    <property type="match status" value="1"/>
</dbReference>
<feature type="domain" description="O-antigen ligase-related" evidence="6">
    <location>
        <begin position="180"/>
        <end position="326"/>
    </location>
</feature>
<keyword evidence="8" id="KW-1185">Reference proteome</keyword>
<feature type="transmembrane region" description="Helical" evidence="5">
    <location>
        <begin position="343"/>
        <end position="361"/>
    </location>
</feature>
<sequence length="390" mass="43326">MMPTQNRSPIAYAILVLMVVLMPLSINTALAGLRNTSLGLLLILSVAALYRLRPRMDGWLAGAWIGYLVLNTVSIVATHGWADSHSEYVRSVLGPSVLLLAVLAISSCFDGRMQLKLGVLASAITTVLYVLELHRYQGEWEIRLYIRDYGFRFLVFLPWLLMALKAPLERSWRLLVWPLLLFQMLAMVIMGFRGAWLTMSAILLLFAIRNLRRTHLLALILVAGLGSVGAVYATKTMAPKTYEFLHYKLSQRDSSGRLDKLWTPTVTMIADRPLLGHGYGNANFSKTFAAEAPKHDDWVWKEATHPHNIWLEVAFATGLVGAALLLTIMLRSAWLLWLRSREGNPLAEAALLGLIGFYGVLGMTEPLAWAPLGLFAGIALAQSARYGRPA</sequence>
<feature type="transmembrane region" description="Helical" evidence="5">
    <location>
        <begin position="180"/>
        <end position="208"/>
    </location>
</feature>
<name>A0ABQ3H1L8_9NEIS</name>
<evidence type="ECO:0000256" key="2">
    <source>
        <dbReference type="ARBA" id="ARBA00022692"/>
    </source>
</evidence>
<proteinExistence type="predicted"/>